<evidence type="ECO:0000313" key="2">
    <source>
        <dbReference type="Proteomes" id="UP000813427"/>
    </source>
</evidence>
<reference evidence="1" key="1">
    <citation type="journal article" date="2021" name="Nat. Commun.">
        <title>Genetic determinants of endophytism in the Arabidopsis root mycobiome.</title>
        <authorList>
            <person name="Mesny F."/>
            <person name="Miyauchi S."/>
            <person name="Thiergart T."/>
            <person name="Pickel B."/>
            <person name="Atanasova L."/>
            <person name="Karlsson M."/>
            <person name="Huettel B."/>
            <person name="Barry K.W."/>
            <person name="Haridas S."/>
            <person name="Chen C."/>
            <person name="Bauer D."/>
            <person name="Andreopoulos W."/>
            <person name="Pangilinan J."/>
            <person name="LaButti K."/>
            <person name="Riley R."/>
            <person name="Lipzen A."/>
            <person name="Clum A."/>
            <person name="Drula E."/>
            <person name="Henrissat B."/>
            <person name="Kohler A."/>
            <person name="Grigoriev I.V."/>
            <person name="Martin F.M."/>
            <person name="Hacquard S."/>
        </authorList>
    </citation>
    <scope>NUCLEOTIDE SEQUENCE</scope>
    <source>
        <strain evidence="1">MPI-SDFR-AT-0068</strain>
    </source>
</reference>
<evidence type="ECO:0000313" key="1">
    <source>
        <dbReference type="EMBL" id="KAH7242028.1"/>
    </source>
</evidence>
<accession>A0A8K0RXP8</accession>
<keyword evidence="2" id="KW-1185">Reference proteome</keyword>
<proteinExistence type="predicted"/>
<gene>
    <name evidence="1" type="ORF">BKA59DRAFT_479953</name>
</gene>
<dbReference type="EMBL" id="JAGPXF010000005">
    <property type="protein sequence ID" value="KAH7242028.1"/>
    <property type="molecule type" value="Genomic_DNA"/>
</dbReference>
<dbReference type="AlphaFoldDB" id="A0A8K0RXP8"/>
<comment type="caution">
    <text evidence="1">The sequence shown here is derived from an EMBL/GenBank/DDBJ whole genome shotgun (WGS) entry which is preliminary data.</text>
</comment>
<protein>
    <submittedName>
        <fullName evidence="1">Uncharacterized protein</fullName>
    </submittedName>
</protein>
<organism evidence="1 2">
    <name type="scientific">Fusarium tricinctum</name>
    <dbReference type="NCBI Taxonomy" id="61284"/>
    <lineage>
        <taxon>Eukaryota</taxon>
        <taxon>Fungi</taxon>
        <taxon>Dikarya</taxon>
        <taxon>Ascomycota</taxon>
        <taxon>Pezizomycotina</taxon>
        <taxon>Sordariomycetes</taxon>
        <taxon>Hypocreomycetidae</taxon>
        <taxon>Hypocreales</taxon>
        <taxon>Nectriaceae</taxon>
        <taxon>Fusarium</taxon>
        <taxon>Fusarium tricinctum species complex</taxon>
    </lineage>
</organism>
<dbReference type="Proteomes" id="UP000813427">
    <property type="component" value="Unassembled WGS sequence"/>
</dbReference>
<sequence>MGMTRFPIITLQEAVRLLWATAYPFGASAHAITSSCIYDERSIPKILEATVCVFTSVCILHIVSIPKSRLPFRCGGVSCYDRWQLGSRKKQTPRS</sequence>
<name>A0A8K0RXP8_9HYPO</name>